<evidence type="ECO:0000313" key="7">
    <source>
        <dbReference type="Proteomes" id="UP000799436"/>
    </source>
</evidence>
<evidence type="ECO:0000256" key="5">
    <source>
        <dbReference type="SAM" id="Phobius"/>
    </source>
</evidence>
<dbReference type="Proteomes" id="UP000799436">
    <property type="component" value="Unassembled WGS sequence"/>
</dbReference>
<dbReference type="PANTHER" id="PTHR42718">
    <property type="entry name" value="MAJOR FACILITATOR SUPERFAMILY MULTIDRUG TRANSPORTER MFSC"/>
    <property type="match status" value="1"/>
</dbReference>
<evidence type="ECO:0000256" key="1">
    <source>
        <dbReference type="ARBA" id="ARBA00004141"/>
    </source>
</evidence>
<evidence type="ECO:0000256" key="3">
    <source>
        <dbReference type="ARBA" id="ARBA00022989"/>
    </source>
</evidence>
<dbReference type="GO" id="GO:0016020">
    <property type="term" value="C:membrane"/>
    <property type="evidence" value="ECO:0007669"/>
    <property type="project" value="UniProtKB-SubCell"/>
</dbReference>
<evidence type="ECO:0000256" key="4">
    <source>
        <dbReference type="ARBA" id="ARBA00023136"/>
    </source>
</evidence>
<reference evidence="6" key="1">
    <citation type="journal article" date="2020" name="Stud. Mycol.">
        <title>101 Dothideomycetes genomes: a test case for predicting lifestyles and emergence of pathogens.</title>
        <authorList>
            <person name="Haridas S."/>
            <person name="Albert R."/>
            <person name="Binder M."/>
            <person name="Bloem J."/>
            <person name="Labutti K."/>
            <person name="Salamov A."/>
            <person name="Andreopoulos B."/>
            <person name="Baker S."/>
            <person name="Barry K."/>
            <person name="Bills G."/>
            <person name="Bluhm B."/>
            <person name="Cannon C."/>
            <person name="Castanera R."/>
            <person name="Culley D."/>
            <person name="Daum C."/>
            <person name="Ezra D."/>
            <person name="Gonzalez J."/>
            <person name="Henrissat B."/>
            <person name="Kuo A."/>
            <person name="Liang C."/>
            <person name="Lipzen A."/>
            <person name="Lutzoni F."/>
            <person name="Magnuson J."/>
            <person name="Mondo S."/>
            <person name="Nolan M."/>
            <person name="Ohm R."/>
            <person name="Pangilinan J."/>
            <person name="Park H.-J."/>
            <person name="Ramirez L."/>
            <person name="Alfaro M."/>
            <person name="Sun H."/>
            <person name="Tritt A."/>
            <person name="Yoshinaga Y."/>
            <person name="Zwiers L.-H."/>
            <person name="Turgeon B."/>
            <person name="Goodwin S."/>
            <person name="Spatafora J."/>
            <person name="Crous P."/>
            <person name="Grigoriev I."/>
        </authorList>
    </citation>
    <scope>NUCLEOTIDE SEQUENCE</scope>
    <source>
        <strain evidence="6">CBS 116005</strain>
    </source>
</reference>
<dbReference type="PANTHER" id="PTHR42718:SF27">
    <property type="entry name" value="TRANSPORTER, PUTATIVE-RELATED"/>
    <property type="match status" value="1"/>
</dbReference>
<feature type="transmembrane region" description="Helical" evidence="5">
    <location>
        <begin position="38"/>
        <end position="59"/>
    </location>
</feature>
<gene>
    <name evidence="6" type="ORF">EJ03DRAFT_348468</name>
</gene>
<evidence type="ECO:0008006" key="8">
    <source>
        <dbReference type="Google" id="ProtNLM"/>
    </source>
</evidence>
<evidence type="ECO:0000313" key="6">
    <source>
        <dbReference type="EMBL" id="KAF2772495.1"/>
    </source>
</evidence>
<keyword evidence="3 5" id="KW-1133">Transmembrane helix</keyword>
<dbReference type="SUPFAM" id="SSF103473">
    <property type="entry name" value="MFS general substrate transporter"/>
    <property type="match status" value="1"/>
</dbReference>
<feature type="transmembrane region" description="Helical" evidence="5">
    <location>
        <begin position="12"/>
        <end position="32"/>
    </location>
</feature>
<dbReference type="OrthoDB" id="2130629at2759"/>
<keyword evidence="2 5" id="KW-0812">Transmembrane</keyword>
<keyword evidence="7" id="KW-1185">Reference proteome</keyword>
<dbReference type="InterPro" id="IPR036259">
    <property type="entry name" value="MFS_trans_sf"/>
</dbReference>
<dbReference type="AlphaFoldDB" id="A0A6G1LHZ1"/>
<protein>
    <recommendedName>
        <fullName evidence="8">Major facilitator superfamily (MFS) profile domain-containing protein</fullName>
    </recommendedName>
</protein>
<keyword evidence="4 5" id="KW-0472">Membrane</keyword>
<name>A0A6G1LHZ1_9PEZI</name>
<accession>A0A6G1LHZ1</accession>
<comment type="subcellular location">
    <subcellularLocation>
        <location evidence="1">Membrane</location>
        <topology evidence="1">Multi-pass membrane protein</topology>
    </subcellularLocation>
</comment>
<sequence length="109" mass="11238">MFLSSPIQASIRFLPAPVAGTAANVVVGLHVLRTTANYLVWGGSALAALAPQVMVFAGVHSNYWSTAFLAKCFNAIGADALFTVAIPLITSVFPAKTQALAGGVFNTVS</sequence>
<evidence type="ECO:0000256" key="2">
    <source>
        <dbReference type="ARBA" id="ARBA00022692"/>
    </source>
</evidence>
<organism evidence="6 7">
    <name type="scientific">Teratosphaeria nubilosa</name>
    <dbReference type="NCBI Taxonomy" id="161662"/>
    <lineage>
        <taxon>Eukaryota</taxon>
        <taxon>Fungi</taxon>
        <taxon>Dikarya</taxon>
        <taxon>Ascomycota</taxon>
        <taxon>Pezizomycotina</taxon>
        <taxon>Dothideomycetes</taxon>
        <taxon>Dothideomycetidae</taxon>
        <taxon>Mycosphaerellales</taxon>
        <taxon>Teratosphaeriaceae</taxon>
        <taxon>Teratosphaeria</taxon>
    </lineage>
</organism>
<dbReference type="EMBL" id="ML995814">
    <property type="protein sequence ID" value="KAF2772495.1"/>
    <property type="molecule type" value="Genomic_DNA"/>
</dbReference>
<proteinExistence type="predicted"/>